<dbReference type="EMBL" id="JABAGI010000011">
    <property type="protein sequence ID" value="NME62550.1"/>
    <property type="molecule type" value="Genomic_DNA"/>
</dbReference>
<accession>A0A7X9RN48</accession>
<protein>
    <recommendedName>
        <fullName evidence="4">Replication protein</fullName>
    </recommendedName>
</protein>
<dbReference type="RefSeq" id="WP_168984426.1">
    <property type="nucleotide sequence ID" value="NZ_JABAGI010000011.1"/>
</dbReference>
<reference evidence="2 3" key="1">
    <citation type="submission" date="2020-04" db="EMBL/GenBank/DDBJ databases">
        <authorList>
            <person name="Hitch T.C.A."/>
            <person name="Wylensek D."/>
            <person name="Clavel T."/>
        </authorList>
    </citation>
    <scope>NUCLEOTIDE SEQUENCE [LARGE SCALE GENOMIC DNA]</scope>
    <source>
        <strain evidence="2 3">BSM-130-P53-3C</strain>
    </source>
</reference>
<name>A0A7X9RN48_9BIFI</name>
<evidence type="ECO:0008006" key="4">
    <source>
        <dbReference type="Google" id="ProtNLM"/>
    </source>
</evidence>
<feature type="region of interest" description="Disordered" evidence="1">
    <location>
        <begin position="1"/>
        <end position="74"/>
    </location>
</feature>
<dbReference type="Proteomes" id="UP000588369">
    <property type="component" value="Unassembled WGS sequence"/>
</dbReference>
<sequence length="497" mass="54778">MIATERPHSAPERQAPGRSRTTRKTAADKRVAAMSADAGRHGGRPSAARKTDGPNHGRGMARAGTAGEPLGKYEDKAYSSPEELTWRMRVMGWRTSSLRSVRACGRSVLPPSDHADGNAHVKTYIRSDGSIGVSIGGLCSCGSRNCARCAGVIARQRALQLADGLDWWLNAPYTNADGRTSRRCALFLTLTVRHSLDDTPADLIDAVSHARSALTNGTPYRGGRRFIGDRDRHGIAGWVNTIENTWNPVNGHHIHLHAIVLLARIPTVEEYVRLGRRLFGRWAASLAKDGFDCDMNHGGFNLRLVSDTATAGEALAEYVCKDTAEHAAFELLNGQGKHGRNGSMTYFGMLAQIANDPKASRFWFALPKGGKAIWPDANTLMVADALTGEIIGDYPVNNPTLRLLRITHEIEQALKGRRMVTYSHRAKDAANPLDTAWNKFLDKARPDDQTDEQLADNRADLGSDVMEIRPGQWYEQYVTHPERIFELLDNTRRQADL</sequence>
<organism evidence="2 3">
    <name type="scientific">Bifidobacterium thermophilum</name>
    <dbReference type="NCBI Taxonomy" id="33905"/>
    <lineage>
        <taxon>Bacteria</taxon>
        <taxon>Bacillati</taxon>
        <taxon>Actinomycetota</taxon>
        <taxon>Actinomycetes</taxon>
        <taxon>Bifidobacteriales</taxon>
        <taxon>Bifidobacteriaceae</taxon>
        <taxon>Bifidobacterium</taxon>
    </lineage>
</organism>
<evidence type="ECO:0000256" key="1">
    <source>
        <dbReference type="SAM" id="MobiDB-lite"/>
    </source>
</evidence>
<comment type="caution">
    <text evidence="2">The sequence shown here is derived from an EMBL/GenBank/DDBJ whole genome shotgun (WGS) entry which is preliminary data.</text>
</comment>
<evidence type="ECO:0000313" key="3">
    <source>
        <dbReference type="Proteomes" id="UP000588369"/>
    </source>
</evidence>
<gene>
    <name evidence="2" type="ORF">HF844_07045</name>
</gene>
<dbReference type="AlphaFoldDB" id="A0A7X9RN48"/>
<feature type="compositionally biased region" description="Basic and acidic residues" evidence="1">
    <location>
        <begin position="1"/>
        <end position="11"/>
    </location>
</feature>
<evidence type="ECO:0000313" key="2">
    <source>
        <dbReference type="EMBL" id="NME62550.1"/>
    </source>
</evidence>
<proteinExistence type="predicted"/>